<feature type="region of interest" description="Disordered" evidence="1">
    <location>
        <begin position="116"/>
        <end position="148"/>
    </location>
</feature>
<dbReference type="HOGENOM" id="CLU_105317_0_0_9"/>
<organism evidence="2 3">
    <name type="scientific">Bacillus cereus VD118</name>
    <dbReference type="NCBI Taxonomy" id="1053231"/>
    <lineage>
        <taxon>Bacteria</taxon>
        <taxon>Bacillati</taxon>
        <taxon>Bacillota</taxon>
        <taxon>Bacilli</taxon>
        <taxon>Bacillales</taxon>
        <taxon>Bacillaceae</taxon>
        <taxon>Bacillus</taxon>
        <taxon>Bacillus cereus group</taxon>
    </lineage>
</organism>
<accession>R8QSE4</accession>
<protein>
    <submittedName>
        <fullName evidence="2">Uncharacterized protein</fullName>
    </submittedName>
</protein>
<evidence type="ECO:0000256" key="1">
    <source>
        <dbReference type="SAM" id="MobiDB-lite"/>
    </source>
</evidence>
<dbReference type="RefSeq" id="WP_016103979.1">
    <property type="nucleotide sequence ID" value="NZ_KB976797.1"/>
</dbReference>
<gene>
    <name evidence="2" type="ORF">IIQ_05793</name>
</gene>
<dbReference type="PATRIC" id="fig|1053231.3.peg.1108"/>
<comment type="caution">
    <text evidence="2">The sequence shown here is derived from an EMBL/GenBank/DDBJ whole genome shotgun (WGS) entry which is preliminary data.</text>
</comment>
<evidence type="ECO:0000313" key="2">
    <source>
        <dbReference type="EMBL" id="EOP73692.1"/>
    </source>
</evidence>
<evidence type="ECO:0000313" key="3">
    <source>
        <dbReference type="Proteomes" id="UP000014019"/>
    </source>
</evidence>
<reference evidence="2 3" key="1">
    <citation type="submission" date="2012-12" db="EMBL/GenBank/DDBJ databases">
        <title>The Genome Sequence of Bacillus cereus VD118.</title>
        <authorList>
            <consortium name="The Broad Institute Genome Sequencing Platform"/>
            <consortium name="The Broad Institute Genome Sequencing Center for Infectious Disease"/>
            <person name="Feldgarden M."/>
            <person name="Van der Auwera G.A."/>
            <person name="Mahillon J."/>
            <person name="Duprez V."/>
            <person name="Timmery S."/>
            <person name="Mattelet C."/>
            <person name="Dierick K."/>
            <person name="Sun M."/>
            <person name="Yu Z."/>
            <person name="Zhu L."/>
            <person name="Hu X."/>
            <person name="Shank E.B."/>
            <person name="Swiecicka I."/>
            <person name="Hansen B.M."/>
            <person name="Andrup L."/>
            <person name="Walker B."/>
            <person name="Young S.K."/>
            <person name="Zeng Q."/>
            <person name="Gargeya S."/>
            <person name="Fitzgerald M."/>
            <person name="Haas B."/>
            <person name="Abouelleil A."/>
            <person name="Alvarado L."/>
            <person name="Arachchi H.M."/>
            <person name="Berlin A.M."/>
            <person name="Chapman S.B."/>
            <person name="Dewar J."/>
            <person name="Goldberg J."/>
            <person name="Griggs A."/>
            <person name="Gujja S."/>
            <person name="Hansen M."/>
            <person name="Howarth C."/>
            <person name="Imamovic A."/>
            <person name="Larimer J."/>
            <person name="McCowan C."/>
            <person name="Murphy C."/>
            <person name="Neiman D."/>
            <person name="Pearson M."/>
            <person name="Priest M."/>
            <person name="Roberts A."/>
            <person name="Saif S."/>
            <person name="Shea T."/>
            <person name="Sisk P."/>
            <person name="Sykes S."/>
            <person name="Wortman J."/>
            <person name="Nusbaum C."/>
            <person name="Birren B."/>
        </authorList>
    </citation>
    <scope>NUCLEOTIDE SEQUENCE [LARGE SCALE GENOMIC DNA]</scope>
    <source>
        <strain evidence="2 3">VD118</strain>
    </source>
</reference>
<dbReference type="EMBL" id="AHEZ01000032">
    <property type="protein sequence ID" value="EOP73692.1"/>
    <property type="molecule type" value="Genomic_DNA"/>
</dbReference>
<dbReference type="Proteomes" id="UP000014019">
    <property type="component" value="Unassembled WGS sequence"/>
</dbReference>
<dbReference type="AlphaFoldDB" id="R8QSE4"/>
<sequence length="183" mass="21248">MNSEQEEIVIPILDLEKFVFSPPGPMGWELSEYEQQKNIVLNESSVLENLAIIKEIELEELPKIGLLDLEEQSLQKTTIIDEVKDKEIQNAIELEEQSPQETTIIDEVKDEEIQKTRTKKKKKKKKKKKMKNAIELKEQNPEQNEVVPTQIEKPKVKVKIITPDRPLKSPWIAKLVKNAKENE</sequence>
<proteinExistence type="predicted"/>
<name>R8QSE4_BACCE</name>
<feature type="compositionally biased region" description="Basic residues" evidence="1">
    <location>
        <begin position="116"/>
        <end position="131"/>
    </location>
</feature>